<dbReference type="InterPro" id="IPR039425">
    <property type="entry name" value="RNA_pol_sigma-70-like"/>
</dbReference>
<evidence type="ECO:0000256" key="4">
    <source>
        <dbReference type="ARBA" id="ARBA00023125"/>
    </source>
</evidence>
<comment type="similarity">
    <text evidence="1">Belongs to the sigma-70 factor family. ECF subfamily.</text>
</comment>
<protein>
    <submittedName>
        <fullName evidence="9">RNA polymerase sigma-70 factor, ECF subfamily</fullName>
    </submittedName>
</protein>
<dbReference type="SUPFAM" id="SSF88946">
    <property type="entry name" value="Sigma2 domain of RNA polymerase sigma factors"/>
    <property type="match status" value="1"/>
</dbReference>
<dbReference type="PANTHER" id="PTHR43133">
    <property type="entry name" value="RNA POLYMERASE ECF-TYPE SIGMA FACTO"/>
    <property type="match status" value="1"/>
</dbReference>
<organism evidence="9 10">
    <name type="scientific">Thermoflexus hugenholtzii JAD2</name>
    <dbReference type="NCBI Taxonomy" id="877466"/>
    <lineage>
        <taxon>Bacteria</taxon>
        <taxon>Bacillati</taxon>
        <taxon>Chloroflexota</taxon>
        <taxon>Thermoflexia</taxon>
        <taxon>Thermoflexales</taxon>
        <taxon>Thermoflexaceae</taxon>
        <taxon>Thermoflexus</taxon>
    </lineage>
</organism>
<keyword evidence="10" id="KW-1185">Reference proteome</keyword>
<dbReference type="Gene3D" id="1.10.1740.10">
    <property type="match status" value="1"/>
</dbReference>
<feature type="domain" description="RNA polymerase sigma factor 70 region 4 type 2" evidence="8">
    <location>
        <begin position="119"/>
        <end position="171"/>
    </location>
</feature>
<dbReference type="PANTHER" id="PTHR43133:SF8">
    <property type="entry name" value="RNA POLYMERASE SIGMA FACTOR HI_1459-RELATED"/>
    <property type="match status" value="1"/>
</dbReference>
<dbReference type="AlphaFoldDB" id="A0A212QP26"/>
<dbReference type="InterPro" id="IPR007627">
    <property type="entry name" value="RNA_pol_sigma70_r2"/>
</dbReference>
<evidence type="ECO:0000256" key="3">
    <source>
        <dbReference type="ARBA" id="ARBA00023082"/>
    </source>
</evidence>
<sequence>MEEGEAIARWRAGDPEGMAALVRRYQQRALRIAALILPDPMQAEDAVQEAFVRAWRHRRSFRPNAPFWPWFRQLVVHEALRLARREGRETPMEADSVEGNDPDPHADPAEQLDSSEALAQLARALARLSPTQRTLVVLRYYEGMREEELAAALGCAVGTVKRHLHEARQRLRRWLTE</sequence>
<dbReference type="CDD" id="cd06171">
    <property type="entry name" value="Sigma70_r4"/>
    <property type="match status" value="1"/>
</dbReference>
<keyword evidence="3" id="KW-0731">Sigma factor</keyword>
<evidence type="ECO:0000256" key="6">
    <source>
        <dbReference type="SAM" id="MobiDB-lite"/>
    </source>
</evidence>
<dbReference type="Gene3D" id="1.10.10.10">
    <property type="entry name" value="Winged helix-like DNA-binding domain superfamily/Winged helix DNA-binding domain"/>
    <property type="match status" value="1"/>
</dbReference>
<evidence type="ECO:0000259" key="8">
    <source>
        <dbReference type="Pfam" id="PF08281"/>
    </source>
</evidence>
<keyword evidence="4" id="KW-0238">DNA-binding</keyword>
<dbReference type="InterPro" id="IPR013325">
    <property type="entry name" value="RNA_pol_sigma_r2"/>
</dbReference>
<dbReference type="SUPFAM" id="SSF88659">
    <property type="entry name" value="Sigma3 and sigma4 domains of RNA polymerase sigma factors"/>
    <property type="match status" value="1"/>
</dbReference>
<dbReference type="InterPro" id="IPR014284">
    <property type="entry name" value="RNA_pol_sigma-70_dom"/>
</dbReference>
<evidence type="ECO:0000256" key="5">
    <source>
        <dbReference type="ARBA" id="ARBA00023163"/>
    </source>
</evidence>
<dbReference type="GO" id="GO:0016987">
    <property type="term" value="F:sigma factor activity"/>
    <property type="evidence" value="ECO:0007669"/>
    <property type="project" value="UniProtKB-KW"/>
</dbReference>
<dbReference type="OrthoDB" id="9782703at2"/>
<feature type="region of interest" description="Disordered" evidence="6">
    <location>
        <begin position="86"/>
        <end position="111"/>
    </location>
</feature>
<dbReference type="EMBL" id="FYEK01000012">
    <property type="protein sequence ID" value="SNB61193.1"/>
    <property type="molecule type" value="Genomic_DNA"/>
</dbReference>
<keyword evidence="5" id="KW-0804">Transcription</keyword>
<evidence type="ECO:0000313" key="10">
    <source>
        <dbReference type="Proteomes" id="UP000197025"/>
    </source>
</evidence>
<gene>
    <name evidence="9" type="ORF">SAMN02746019_00026920</name>
</gene>
<evidence type="ECO:0000256" key="1">
    <source>
        <dbReference type="ARBA" id="ARBA00010641"/>
    </source>
</evidence>
<proteinExistence type="inferred from homology"/>
<dbReference type="InterPro" id="IPR013249">
    <property type="entry name" value="RNA_pol_sigma70_r4_t2"/>
</dbReference>
<feature type="domain" description="RNA polymerase sigma-70 region 2" evidence="7">
    <location>
        <begin position="21"/>
        <end position="88"/>
    </location>
</feature>
<evidence type="ECO:0000256" key="2">
    <source>
        <dbReference type="ARBA" id="ARBA00023015"/>
    </source>
</evidence>
<evidence type="ECO:0000313" key="9">
    <source>
        <dbReference type="EMBL" id="SNB61193.1"/>
    </source>
</evidence>
<evidence type="ECO:0000259" key="7">
    <source>
        <dbReference type="Pfam" id="PF04542"/>
    </source>
</evidence>
<keyword evidence="2" id="KW-0805">Transcription regulation</keyword>
<dbReference type="InParanoid" id="A0A212QP26"/>
<dbReference type="RefSeq" id="WP_159461560.1">
    <property type="nucleotide sequence ID" value="NZ_FYEK01000012.1"/>
</dbReference>
<reference evidence="10" key="1">
    <citation type="submission" date="2017-06" db="EMBL/GenBank/DDBJ databases">
        <authorList>
            <person name="Varghese N."/>
            <person name="Submissions S."/>
        </authorList>
    </citation>
    <scope>NUCLEOTIDE SEQUENCE [LARGE SCALE GENOMIC DNA]</scope>
    <source>
        <strain evidence="10">JAD2</strain>
    </source>
</reference>
<dbReference type="NCBIfam" id="TIGR02937">
    <property type="entry name" value="sigma70-ECF"/>
    <property type="match status" value="1"/>
</dbReference>
<dbReference type="Pfam" id="PF04542">
    <property type="entry name" value="Sigma70_r2"/>
    <property type="match status" value="1"/>
</dbReference>
<accession>A0A212QP26</accession>
<dbReference type="GO" id="GO:0006352">
    <property type="term" value="P:DNA-templated transcription initiation"/>
    <property type="evidence" value="ECO:0007669"/>
    <property type="project" value="InterPro"/>
</dbReference>
<name>A0A212QP26_9CHLR</name>
<dbReference type="Pfam" id="PF08281">
    <property type="entry name" value="Sigma70_r4_2"/>
    <property type="match status" value="1"/>
</dbReference>
<dbReference type="InterPro" id="IPR013324">
    <property type="entry name" value="RNA_pol_sigma_r3/r4-like"/>
</dbReference>
<dbReference type="GO" id="GO:0003677">
    <property type="term" value="F:DNA binding"/>
    <property type="evidence" value="ECO:0007669"/>
    <property type="project" value="UniProtKB-KW"/>
</dbReference>
<dbReference type="Proteomes" id="UP000197025">
    <property type="component" value="Unassembled WGS sequence"/>
</dbReference>
<dbReference type="InterPro" id="IPR036388">
    <property type="entry name" value="WH-like_DNA-bd_sf"/>
</dbReference>